<reference evidence="2 3" key="3">
    <citation type="journal article" date="2017" name="Mol. Plant Pathol.">
        <title>A gapless genome sequence of the fungus Botrytis cinerea.</title>
        <authorList>
            <person name="Van Kan J.A."/>
            <person name="Stassen J.H."/>
            <person name="Mosbach A."/>
            <person name="Van Der Lee T.A."/>
            <person name="Faino L."/>
            <person name="Farmer A.D."/>
            <person name="Papasotiriou D.G."/>
            <person name="Zhou S."/>
            <person name="Seidl M.F."/>
            <person name="Cottam E."/>
            <person name="Edel D."/>
            <person name="Hahn M."/>
            <person name="Schwartz D.C."/>
            <person name="Dietrich R.A."/>
            <person name="Widdison S."/>
            <person name="Scalliet G."/>
        </authorList>
    </citation>
    <scope>NUCLEOTIDE SEQUENCE [LARGE SCALE GENOMIC DNA]</scope>
    <source>
        <strain evidence="2 3">B05.10</strain>
    </source>
</reference>
<dbReference type="OrthoDB" id="5198893at2759"/>
<evidence type="ECO:0000256" key="1">
    <source>
        <dbReference type="SAM" id="SignalP"/>
    </source>
</evidence>
<dbReference type="VEuPathDB" id="FungiDB:Bcin09g07100"/>
<reference evidence="2 3" key="1">
    <citation type="journal article" date="2011" name="PLoS Genet.">
        <title>Genomic analysis of the necrotrophic fungal pathogens Sclerotinia sclerotiorum and Botrytis cinerea.</title>
        <authorList>
            <person name="Amselem J."/>
            <person name="Cuomo C.A."/>
            <person name="van Kan J.A."/>
            <person name="Viaud M."/>
            <person name="Benito E.P."/>
            <person name="Couloux A."/>
            <person name="Coutinho P.M."/>
            <person name="de Vries R.P."/>
            <person name="Dyer P.S."/>
            <person name="Fillinger S."/>
            <person name="Fournier E."/>
            <person name="Gout L."/>
            <person name="Hahn M."/>
            <person name="Kohn L."/>
            <person name="Lapalu N."/>
            <person name="Plummer K.M."/>
            <person name="Pradier J.M."/>
            <person name="Quevillon E."/>
            <person name="Sharon A."/>
            <person name="Simon A."/>
            <person name="ten Have A."/>
            <person name="Tudzynski B."/>
            <person name="Tudzynski P."/>
            <person name="Wincker P."/>
            <person name="Andrew M."/>
            <person name="Anthouard V."/>
            <person name="Beever R.E."/>
            <person name="Beffa R."/>
            <person name="Benoit I."/>
            <person name="Bouzid O."/>
            <person name="Brault B."/>
            <person name="Chen Z."/>
            <person name="Choquer M."/>
            <person name="Collemare J."/>
            <person name="Cotton P."/>
            <person name="Danchin E.G."/>
            <person name="Da Silva C."/>
            <person name="Gautier A."/>
            <person name="Giraud C."/>
            <person name="Giraud T."/>
            <person name="Gonzalez C."/>
            <person name="Grossetete S."/>
            <person name="Guldener U."/>
            <person name="Henrissat B."/>
            <person name="Howlett B.J."/>
            <person name="Kodira C."/>
            <person name="Kretschmer M."/>
            <person name="Lappartient A."/>
            <person name="Leroch M."/>
            <person name="Levis C."/>
            <person name="Mauceli E."/>
            <person name="Neuveglise C."/>
            <person name="Oeser B."/>
            <person name="Pearson M."/>
            <person name="Poulain J."/>
            <person name="Poussereau N."/>
            <person name="Quesneville H."/>
            <person name="Rascle C."/>
            <person name="Schumacher J."/>
            <person name="Segurens B."/>
            <person name="Sexton A."/>
            <person name="Silva E."/>
            <person name="Sirven C."/>
            <person name="Soanes D.M."/>
            <person name="Talbot N.J."/>
            <person name="Templeton M."/>
            <person name="Yandava C."/>
            <person name="Yarden O."/>
            <person name="Zeng Q."/>
            <person name="Rollins J.A."/>
            <person name="Lebrun M.H."/>
            <person name="Dickman M."/>
        </authorList>
    </citation>
    <scope>NUCLEOTIDE SEQUENCE [LARGE SCALE GENOMIC DNA]</scope>
    <source>
        <strain evidence="2 3">B05.10</strain>
    </source>
</reference>
<sequence>MQFFVPFFALLATSALAMPNTFETRDVEAGQLEARANCGQILPACNGGNVVGQTNCRCKGQKETCDLWHCPGDAPNVMACGQAGTGCVWI</sequence>
<evidence type="ECO:0000313" key="3">
    <source>
        <dbReference type="Proteomes" id="UP000001798"/>
    </source>
</evidence>
<protein>
    <recommendedName>
        <fullName evidence="4">Signal peptide-containing protein</fullName>
    </recommendedName>
</protein>
<keyword evidence="1" id="KW-0732">Signal</keyword>
<proteinExistence type="predicted"/>
<dbReference type="Proteomes" id="UP000001798">
    <property type="component" value="Chromosome 9"/>
</dbReference>
<evidence type="ECO:0000313" key="2">
    <source>
        <dbReference type="EMBL" id="ATZ53963.1"/>
    </source>
</evidence>
<dbReference type="EMBL" id="CP009813">
    <property type="protein sequence ID" value="ATZ53963.1"/>
    <property type="molecule type" value="Genomic_DNA"/>
</dbReference>
<keyword evidence="3" id="KW-1185">Reference proteome</keyword>
<feature type="chain" id="PRO_5016888590" description="Signal peptide-containing protein" evidence="1">
    <location>
        <begin position="18"/>
        <end position="90"/>
    </location>
</feature>
<dbReference type="RefSeq" id="XP_001553198.1">
    <property type="nucleotide sequence ID" value="XM_001553148.2"/>
</dbReference>
<organism evidence="2 3">
    <name type="scientific">Botryotinia fuckeliana (strain B05.10)</name>
    <name type="common">Noble rot fungus</name>
    <name type="synonym">Botrytis cinerea</name>
    <dbReference type="NCBI Taxonomy" id="332648"/>
    <lineage>
        <taxon>Eukaryota</taxon>
        <taxon>Fungi</taxon>
        <taxon>Dikarya</taxon>
        <taxon>Ascomycota</taxon>
        <taxon>Pezizomycotina</taxon>
        <taxon>Leotiomycetes</taxon>
        <taxon>Helotiales</taxon>
        <taxon>Sclerotiniaceae</taxon>
        <taxon>Botrytis</taxon>
    </lineage>
</organism>
<feature type="signal peptide" evidence="1">
    <location>
        <begin position="1"/>
        <end position="17"/>
    </location>
</feature>
<name>A0A384JTT0_BOTFB</name>
<gene>
    <name evidence="2" type="ORF">BCIN_09g07100</name>
</gene>
<reference evidence="2 3" key="2">
    <citation type="journal article" date="2012" name="Eukaryot. Cell">
        <title>Genome update of Botrytis cinerea strains B05.10 and T4.</title>
        <authorList>
            <person name="Staats M."/>
            <person name="van Kan J.A."/>
        </authorList>
    </citation>
    <scope>NUCLEOTIDE SEQUENCE [LARGE SCALE GENOMIC DNA]</scope>
    <source>
        <strain evidence="2 3">B05.10</strain>
    </source>
</reference>
<dbReference type="OMA" id="QILPACN"/>
<accession>A0A384JTT0</accession>
<evidence type="ECO:0008006" key="4">
    <source>
        <dbReference type="Google" id="ProtNLM"/>
    </source>
</evidence>
<dbReference type="AlphaFoldDB" id="A0A384JTT0"/>
<dbReference type="GeneID" id="5433746"/>
<dbReference type="KEGG" id="bfu:BCIN_09g07100"/>